<dbReference type="GO" id="GO:0003677">
    <property type="term" value="F:DNA binding"/>
    <property type="evidence" value="ECO:0007669"/>
    <property type="project" value="InterPro"/>
</dbReference>
<accession>A0A9X1BAB6</accession>
<reference evidence="2 3" key="1">
    <citation type="journal article" date="2020" name="Microorganisms">
        <title>Osmotic Adaptation and Compatible Solute Biosynthesis of Phototrophic Bacteria as Revealed from Genome Analyses.</title>
        <authorList>
            <person name="Imhoff J.F."/>
            <person name="Rahn T."/>
            <person name="Kunzel S."/>
            <person name="Keller A."/>
            <person name="Neulinger S.C."/>
        </authorList>
    </citation>
    <scope>NUCLEOTIDE SEQUENCE [LARGE SCALE GENOMIC DNA]</scope>
    <source>
        <strain evidence="2 3">DSM 21303</strain>
    </source>
</reference>
<evidence type="ECO:0000256" key="1">
    <source>
        <dbReference type="SAM" id="Phobius"/>
    </source>
</evidence>
<dbReference type="Proteomes" id="UP001138802">
    <property type="component" value="Unassembled WGS sequence"/>
</dbReference>
<proteinExistence type="predicted"/>
<dbReference type="GO" id="GO:0006313">
    <property type="term" value="P:DNA transposition"/>
    <property type="evidence" value="ECO:0007669"/>
    <property type="project" value="InterPro"/>
</dbReference>
<keyword evidence="3" id="KW-1185">Reference proteome</keyword>
<keyword evidence="1" id="KW-0472">Membrane</keyword>
<dbReference type="GO" id="GO:0004803">
    <property type="term" value="F:transposase activity"/>
    <property type="evidence" value="ECO:0007669"/>
    <property type="project" value="InterPro"/>
</dbReference>
<name>A0A9X1BAB6_9GAMM</name>
<evidence type="ECO:0000313" key="3">
    <source>
        <dbReference type="Proteomes" id="UP001138802"/>
    </source>
</evidence>
<organism evidence="2 3">
    <name type="scientific">Thiocapsa imhoffii</name>
    <dbReference type="NCBI Taxonomy" id="382777"/>
    <lineage>
        <taxon>Bacteria</taxon>
        <taxon>Pseudomonadati</taxon>
        <taxon>Pseudomonadota</taxon>
        <taxon>Gammaproteobacteria</taxon>
        <taxon>Chromatiales</taxon>
        <taxon>Chromatiaceae</taxon>
        <taxon>Thiocapsa</taxon>
    </lineage>
</organism>
<protein>
    <submittedName>
        <fullName evidence="2">Uncharacterized protein</fullName>
    </submittedName>
</protein>
<feature type="transmembrane region" description="Helical" evidence="1">
    <location>
        <begin position="53"/>
        <end position="71"/>
    </location>
</feature>
<dbReference type="SUPFAM" id="SSF143422">
    <property type="entry name" value="Transposase IS200-like"/>
    <property type="match status" value="1"/>
</dbReference>
<dbReference type="EMBL" id="NRSD01000036">
    <property type="protein sequence ID" value="MBK1646787.1"/>
    <property type="molecule type" value="Genomic_DNA"/>
</dbReference>
<sequence length="73" mass="8725">MTKYRCRELYGQLRWNLGDVLHRQAWQKESRIEEELLISDYFHMLMSIPPKDALPFHLILVIVIAGFLALLHF</sequence>
<evidence type="ECO:0000313" key="2">
    <source>
        <dbReference type="EMBL" id="MBK1646787.1"/>
    </source>
</evidence>
<comment type="caution">
    <text evidence="2">The sequence shown here is derived from an EMBL/GenBank/DDBJ whole genome shotgun (WGS) entry which is preliminary data.</text>
</comment>
<gene>
    <name evidence="2" type="ORF">CKO25_19520</name>
</gene>
<dbReference type="InterPro" id="IPR036515">
    <property type="entry name" value="Transposase_17_sf"/>
</dbReference>
<dbReference type="AlphaFoldDB" id="A0A9X1BAB6"/>
<keyword evidence="1" id="KW-0812">Transmembrane</keyword>
<keyword evidence="1" id="KW-1133">Transmembrane helix</keyword>